<dbReference type="InterPro" id="IPR036396">
    <property type="entry name" value="Cyt_P450_sf"/>
</dbReference>
<dbReference type="EMBL" id="CAJVRL010000096">
    <property type="protein sequence ID" value="CAG8960194.1"/>
    <property type="molecule type" value="Genomic_DNA"/>
</dbReference>
<proteinExistence type="inferred from homology"/>
<evidence type="ECO:0000256" key="2">
    <source>
        <dbReference type="ARBA" id="ARBA00010617"/>
    </source>
</evidence>
<evidence type="ECO:0000313" key="7">
    <source>
        <dbReference type="Proteomes" id="UP000696280"/>
    </source>
</evidence>
<accession>A0A9N9L666</accession>
<reference evidence="6" key="1">
    <citation type="submission" date="2021-07" db="EMBL/GenBank/DDBJ databases">
        <authorList>
            <person name="Durling M."/>
        </authorList>
    </citation>
    <scope>NUCLEOTIDE SEQUENCE</scope>
</reference>
<evidence type="ECO:0000313" key="6">
    <source>
        <dbReference type="EMBL" id="CAG8960194.1"/>
    </source>
</evidence>
<dbReference type="AlphaFoldDB" id="A0A9N9L666"/>
<gene>
    <name evidence="6" type="ORF">HYFRA_00010673</name>
</gene>
<dbReference type="PANTHER" id="PTHR46206">
    <property type="entry name" value="CYTOCHROME P450"/>
    <property type="match status" value="1"/>
</dbReference>
<evidence type="ECO:0000256" key="4">
    <source>
        <dbReference type="ARBA" id="ARBA00023002"/>
    </source>
</evidence>
<comment type="similarity">
    <text evidence="2">Belongs to the cytochrome P450 family.</text>
</comment>
<dbReference type="SUPFAM" id="SSF48264">
    <property type="entry name" value="Cytochrome P450"/>
    <property type="match status" value="1"/>
</dbReference>
<evidence type="ECO:0000256" key="1">
    <source>
        <dbReference type="ARBA" id="ARBA00001971"/>
    </source>
</evidence>
<comment type="caution">
    <text evidence="6">The sequence shown here is derived from an EMBL/GenBank/DDBJ whole genome shotgun (WGS) entry which is preliminary data.</text>
</comment>
<evidence type="ECO:0000256" key="5">
    <source>
        <dbReference type="ARBA" id="ARBA00023004"/>
    </source>
</evidence>
<dbReference type="GO" id="GO:0016705">
    <property type="term" value="F:oxidoreductase activity, acting on paired donors, with incorporation or reduction of molecular oxygen"/>
    <property type="evidence" value="ECO:0007669"/>
    <property type="project" value="InterPro"/>
</dbReference>
<name>A0A9N9L666_9HELO</name>
<comment type="cofactor">
    <cofactor evidence="1">
        <name>heme</name>
        <dbReference type="ChEBI" id="CHEBI:30413"/>
    </cofactor>
</comment>
<dbReference type="GO" id="GO:0004497">
    <property type="term" value="F:monooxygenase activity"/>
    <property type="evidence" value="ECO:0007669"/>
    <property type="project" value="InterPro"/>
</dbReference>
<dbReference type="OrthoDB" id="1844152at2759"/>
<dbReference type="Proteomes" id="UP000696280">
    <property type="component" value="Unassembled WGS sequence"/>
</dbReference>
<sequence>MTRNLEHLTPIMATKLNLGFERWWDSSTDWKNVKAWDSCLKLIAGASNRAFCGSPLCRDEQFLDHLQTHAMNIFVGTMIINISPKPFKPFKPISGFLVGKMVCNGSSISAIPQAIHGN</sequence>
<protein>
    <submittedName>
        <fullName evidence="6">Uncharacterized protein</fullName>
    </submittedName>
</protein>
<evidence type="ECO:0000256" key="3">
    <source>
        <dbReference type="ARBA" id="ARBA00022723"/>
    </source>
</evidence>
<dbReference type="GO" id="GO:0005506">
    <property type="term" value="F:iron ion binding"/>
    <property type="evidence" value="ECO:0007669"/>
    <property type="project" value="InterPro"/>
</dbReference>
<organism evidence="6 7">
    <name type="scientific">Hymenoscyphus fraxineus</name>
    <dbReference type="NCBI Taxonomy" id="746836"/>
    <lineage>
        <taxon>Eukaryota</taxon>
        <taxon>Fungi</taxon>
        <taxon>Dikarya</taxon>
        <taxon>Ascomycota</taxon>
        <taxon>Pezizomycotina</taxon>
        <taxon>Leotiomycetes</taxon>
        <taxon>Helotiales</taxon>
        <taxon>Helotiaceae</taxon>
        <taxon>Hymenoscyphus</taxon>
    </lineage>
</organism>
<keyword evidence="5" id="KW-0408">Iron</keyword>
<keyword evidence="7" id="KW-1185">Reference proteome</keyword>
<keyword evidence="3" id="KW-0479">Metal-binding</keyword>
<keyword evidence="4" id="KW-0560">Oxidoreductase</keyword>
<dbReference type="GO" id="GO:0020037">
    <property type="term" value="F:heme binding"/>
    <property type="evidence" value="ECO:0007669"/>
    <property type="project" value="InterPro"/>
</dbReference>